<keyword evidence="4 12" id="KW-0808">Transferase</keyword>
<sequence>MDTVTSWLVSPDSDKVAMKFGHTSQNLKTLVQIISICFAVCLYMLLLLAWPHLTLVNDKSIAVNSPRSETLGLSFLDDNTLPQFQQHAKDSVGGITMDQTVTVSKQKHVAQTEKDDLPTTTEAFPESQLTLEDLFISVKTTRKFHHERLNIIINTWFRLARDQTYFFTDADDEEFSRKTYNHLVNTRCPSSHNRRALCCKMAVEFDRYLESRKKWWCHFDDDNYVNVPRLLRSLQEFDHRQEWYLGKTSIKDPLEIPGPRNSHFGKSNVRSSHGSTPAKIVSFWFGTGGAGFCISQALALKMKPLASNGRFSSVGESIRLPDDVTMGFLVEVLLGRQLTVLSNFHSHLESLGYIEQESFRDQISFSYSRAGNVLSLSKAFDHRLDPTRFISVHCYLFPQFDVCRRTQRHQFQLEKQSQLSLLKKNRQMKATAETPWTGAKTMTAITSMTTTS</sequence>
<accession>A0A1V9XXE1</accession>
<keyword evidence="6" id="KW-0735">Signal-anchor</keyword>
<comment type="subcellular location">
    <subcellularLocation>
        <location evidence="9">Endomembrane system</location>
        <topology evidence="9">Single-pass membrane protein</topology>
    </subcellularLocation>
    <subcellularLocation>
        <location evidence="1">Membrane</location>
        <topology evidence="1">Single-pass type II membrane protein</topology>
    </subcellularLocation>
</comment>
<keyword evidence="8 10" id="KW-0472">Membrane</keyword>
<evidence type="ECO:0000256" key="2">
    <source>
        <dbReference type="ARBA" id="ARBA00008661"/>
    </source>
</evidence>
<gene>
    <name evidence="12" type="ORF">BIW11_06579</name>
</gene>
<evidence type="ECO:0000259" key="11">
    <source>
        <dbReference type="Pfam" id="PF02434"/>
    </source>
</evidence>
<comment type="caution">
    <text evidence="12">The sequence shown here is derived from an EMBL/GenBank/DDBJ whole genome shotgun (WGS) entry which is preliminary data.</text>
</comment>
<comment type="similarity">
    <text evidence="2">Belongs to the glycosyltransferase 31 family.</text>
</comment>
<evidence type="ECO:0000256" key="1">
    <source>
        <dbReference type="ARBA" id="ARBA00004606"/>
    </source>
</evidence>
<dbReference type="FunCoup" id="A0A1V9XXE1">
    <property type="interactions" value="122"/>
</dbReference>
<evidence type="ECO:0000256" key="6">
    <source>
        <dbReference type="ARBA" id="ARBA00022968"/>
    </source>
</evidence>
<dbReference type="Gene3D" id="3.90.550.50">
    <property type="match status" value="1"/>
</dbReference>
<protein>
    <submittedName>
        <fullName evidence="12">Fringe glycosyltransferase-like</fullName>
    </submittedName>
</protein>
<dbReference type="Proteomes" id="UP000192247">
    <property type="component" value="Unassembled WGS sequence"/>
</dbReference>
<dbReference type="InterPro" id="IPR003378">
    <property type="entry name" value="Fringe-like_glycosylTrfase"/>
</dbReference>
<evidence type="ECO:0000256" key="7">
    <source>
        <dbReference type="ARBA" id="ARBA00022989"/>
    </source>
</evidence>
<keyword evidence="5 10" id="KW-0812">Transmembrane</keyword>
<keyword evidence="7 10" id="KW-1133">Transmembrane helix</keyword>
<proteinExistence type="inferred from homology"/>
<name>A0A1V9XXE1_9ACAR</name>
<keyword evidence="3" id="KW-0328">Glycosyltransferase</keyword>
<dbReference type="InParanoid" id="A0A1V9XXE1"/>
<keyword evidence="13" id="KW-1185">Reference proteome</keyword>
<dbReference type="AlphaFoldDB" id="A0A1V9XXE1"/>
<evidence type="ECO:0000256" key="5">
    <source>
        <dbReference type="ARBA" id="ARBA00022692"/>
    </source>
</evidence>
<dbReference type="Pfam" id="PF02434">
    <property type="entry name" value="Fringe"/>
    <property type="match status" value="1"/>
</dbReference>
<dbReference type="GO" id="GO:0016020">
    <property type="term" value="C:membrane"/>
    <property type="evidence" value="ECO:0007669"/>
    <property type="project" value="UniProtKB-SubCell"/>
</dbReference>
<evidence type="ECO:0000256" key="4">
    <source>
        <dbReference type="ARBA" id="ARBA00022679"/>
    </source>
</evidence>
<evidence type="ECO:0000256" key="8">
    <source>
        <dbReference type="ARBA" id="ARBA00023136"/>
    </source>
</evidence>
<evidence type="ECO:0000313" key="12">
    <source>
        <dbReference type="EMBL" id="OQR78175.1"/>
    </source>
</evidence>
<dbReference type="PANTHER" id="PTHR10811">
    <property type="entry name" value="FRINGE-RELATED"/>
    <property type="match status" value="1"/>
</dbReference>
<dbReference type="GO" id="GO:0016757">
    <property type="term" value="F:glycosyltransferase activity"/>
    <property type="evidence" value="ECO:0007669"/>
    <property type="project" value="UniProtKB-KW"/>
</dbReference>
<organism evidence="12 13">
    <name type="scientific">Tropilaelaps mercedesae</name>
    <dbReference type="NCBI Taxonomy" id="418985"/>
    <lineage>
        <taxon>Eukaryota</taxon>
        <taxon>Metazoa</taxon>
        <taxon>Ecdysozoa</taxon>
        <taxon>Arthropoda</taxon>
        <taxon>Chelicerata</taxon>
        <taxon>Arachnida</taxon>
        <taxon>Acari</taxon>
        <taxon>Parasitiformes</taxon>
        <taxon>Mesostigmata</taxon>
        <taxon>Gamasina</taxon>
        <taxon>Dermanyssoidea</taxon>
        <taxon>Laelapidae</taxon>
        <taxon>Tropilaelaps</taxon>
    </lineage>
</organism>
<dbReference type="STRING" id="418985.A0A1V9XXE1"/>
<dbReference type="OrthoDB" id="8959630at2759"/>
<evidence type="ECO:0000256" key="9">
    <source>
        <dbReference type="ARBA" id="ARBA00037847"/>
    </source>
</evidence>
<feature type="transmembrane region" description="Helical" evidence="10">
    <location>
        <begin position="29"/>
        <end position="50"/>
    </location>
</feature>
<dbReference type="GO" id="GO:0012505">
    <property type="term" value="C:endomembrane system"/>
    <property type="evidence" value="ECO:0007669"/>
    <property type="project" value="UniProtKB-SubCell"/>
</dbReference>
<evidence type="ECO:0000313" key="13">
    <source>
        <dbReference type="Proteomes" id="UP000192247"/>
    </source>
</evidence>
<evidence type="ECO:0000256" key="3">
    <source>
        <dbReference type="ARBA" id="ARBA00022676"/>
    </source>
</evidence>
<dbReference type="EMBL" id="MNPL01002546">
    <property type="protein sequence ID" value="OQR78175.1"/>
    <property type="molecule type" value="Genomic_DNA"/>
</dbReference>
<feature type="domain" description="Fringe-like glycosyltransferase" evidence="11">
    <location>
        <begin position="128"/>
        <end position="388"/>
    </location>
</feature>
<reference evidence="12 13" key="1">
    <citation type="journal article" date="2017" name="Gigascience">
        <title>Draft genome of the honey bee ectoparasitic mite, Tropilaelaps mercedesae, is shaped by the parasitic life history.</title>
        <authorList>
            <person name="Dong X."/>
            <person name="Armstrong S.D."/>
            <person name="Xia D."/>
            <person name="Makepeace B.L."/>
            <person name="Darby A.C."/>
            <person name="Kadowaki T."/>
        </authorList>
    </citation>
    <scope>NUCLEOTIDE SEQUENCE [LARGE SCALE GENOMIC DNA]</scope>
    <source>
        <strain evidence="12">Wuxi-XJTLU</strain>
    </source>
</reference>
<evidence type="ECO:0000256" key="10">
    <source>
        <dbReference type="SAM" id="Phobius"/>
    </source>
</evidence>